<dbReference type="RefSeq" id="WP_144734001.1">
    <property type="nucleotide sequence ID" value="NZ_ML675591.1"/>
</dbReference>
<dbReference type="EMBL" id="VOAH01000016">
    <property type="protein sequence ID" value="TVP39332.1"/>
    <property type="molecule type" value="Genomic_DNA"/>
</dbReference>
<name>A0A557SRV0_9ARCH</name>
<dbReference type="Gene3D" id="3.40.50.1820">
    <property type="entry name" value="alpha/beta hydrolase"/>
    <property type="match status" value="2"/>
</dbReference>
<dbReference type="PANTHER" id="PTHR43265:SF1">
    <property type="entry name" value="ESTERASE ESTD"/>
    <property type="match status" value="1"/>
</dbReference>
<dbReference type="InterPro" id="IPR029058">
    <property type="entry name" value="AB_hydrolase_fold"/>
</dbReference>
<gene>
    <name evidence="2" type="ORF">NARC_160045</name>
</gene>
<feature type="domain" description="AB hydrolase-1" evidence="1">
    <location>
        <begin position="101"/>
        <end position="378"/>
    </location>
</feature>
<dbReference type="InterPro" id="IPR000073">
    <property type="entry name" value="AB_hydrolase_1"/>
</dbReference>
<dbReference type="GO" id="GO:0052689">
    <property type="term" value="F:carboxylic ester hydrolase activity"/>
    <property type="evidence" value="ECO:0007669"/>
    <property type="project" value="TreeGrafter"/>
</dbReference>
<keyword evidence="3" id="KW-1185">Reference proteome</keyword>
<dbReference type="SUPFAM" id="SSF53474">
    <property type="entry name" value="alpha/beta-Hydrolases"/>
    <property type="match status" value="1"/>
</dbReference>
<organism evidence="2 3">
    <name type="scientific">Candidatus Nitrosocosmicus arcticus</name>
    <dbReference type="NCBI Taxonomy" id="2035267"/>
    <lineage>
        <taxon>Archaea</taxon>
        <taxon>Nitrososphaerota</taxon>
        <taxon>Nitrososphaeria</taxon>
        <taxon>Nitrososphaerales</taxon>
        <taxon>Nitrososphaeraceae</taxon>
        <taxon>Candidatus Nitrosocosmicus</taxon>
    </lineage>
</organism>
<reference evidence="2 3" key="1">
    <citation type="journal article" date="2019" name="Front. Microbiol.">
        <title>Ammonia Oxidation by the Arctic Terrestrial Thaumarchaeote Candidatus Nitrosocosmicus arcticus Is Stimulated by Increasing Temperatures.</title>
        <authorList>
            <person name="Alves R.J.E."/>
            <person name="Kerou M."/>
            <person name="Zappe A."/>
            <person name="Bittner R."/>
            <person name="Abby S.S."/>
            <person name="Schmidt H.A."/>
            <person name="Pfeifer K."/>
            <person name="Schleper C."/>
        </authorList>
    </citation>
    <scope>NUCLEOTIDE SEQUENCE [LARGE SCALE GENOMIC DNA]</scope>
    <source>
        <strain evidence="2 3">Kfb</strain>
    </source>
</reference>
<accession>A0A557SRV0</accession>
<dbReference type="Pfam" id="PF00561">
    <property type="entry name" value="Abhydrolase_1"/>
    <property type="match status" value="1"/>
</dbReference>
<dbReference type="PANTHER" id="PTHR43265">
    <property type="entry name" value="ESTERASE ESTD"/>
    <property type="match status" value="1"/>
</dbReference>
<evidence type="ECO:0000313" key="3">
    <source>
        <dbReference type="Proteomes" id="UP000315289"/>
    </source>
</evidence>
<protein>
    <recommendedName>
        <fullName evidence="1">AB hydrolase-1 domain-containing protein</fullName>
    </recommendedName>
</protein>
<dbReference type="InterPro" id="IPR053145">
    <property type="entry name" value="AB_hydrolase_Est10"/>
</dbReference>
<comment type="caution">
    <text evidence="2">The sequence shown here is derived from an EMBL/GenBank/DDBJ whole genome shotgun (WGS) entry which is preliminary data.</text>
</comment>
<dbReference type="AlphaFoldDB" id="A0A557SRV0"/>
<dbReference type="OrthoDB" id="203477at2157"/>
<evidence type="ECO:0000259" key="1">
    <source>
        <dbReference type="Pfam" id="PF00561"/>
    </source>
</evidence>
<proteinExistence type="predicted"/>
<dbReference type="Proteomes" id="UP000315289">
    <property type="component" value="Unassembled WGS sequence"/>
</dbReference>
<evidence type="ECO:0000313" key="2">
    <source>
        <dbReference type="EMBL" id="TVP39332.1"/>
    </source>
</evidence>
<sequence>MSLKIISLIFSIVAVFFLFCNVVLTANAQSEIPTTKYRNMVIDLGNGLDTNARLNLPVIGDGPFPGILLVPGSGITDMNETAGYVRIDNETGSHIYPSARPFFDIAQYLSERGYAVLQYDKRGVGANFTILDINTWGNITIDDLAQDAQKALNVLLQQPEVDSNNVTLVGHSEGTTIVPRIAINNSDKVDKIVLMGTLAQNLREIGYDQLMVPILYAQKVLDHNHNGLISLQEASVNPVFSSLFGNLTLVLSQNITLANGTVQRLNPQYDINNVTLISINDELKPRQIDNLKSLAVVTPGEKCNGLTGPCPIWINSQYSLTPNLDIMDKVPSNISILILQGTNDSDTPIQQAFLLQQKLTEIRHPDHLLITYTNLGHLFYPSSQWITTAEGPIESKVLEDLYEWISDPARDIK</sequence>